<evidence type="ECO:0000256" key="3">
    <source>
        <dbReference type="ARBA" id="ARBA00022692"/>
    </source>
</evidence>
<dbReference type="InterPro" id="IPR000157">
    <property type="entry name" value="TIR_dom"/>
</dbReference>
<feature type="transmembrane region" description="Helical" evidence="7">
    <location>
        <begin position="245"/>
        <end position="267"/>
    </location>
</feature>
<dbReference type="SUPFAM" id="SSF52200">
    <property type="entry name" value="Toll/Interleukin receptor TIR domain"/>
    <property type="match status" value="1"/>
</dbReference>
<name>A0A6J8B1Q0_MYTCO</name>
<feature type="domain" description="TIR" evidence="8">
    <location>
        <begin position="296"/>
        <end position="407"/>
    </location>
</feature>
<comment type="subcellular location">
    <subcellularLocation>
        <location evidence="1">Membrane</location>
        <topology evidence="1">Single-pass membrane protein</topology>
    </subcellularLocation>
</comment>
<evidence type="ECO:0000259" key="8">
    <source>
        <dbReference type="PROSITE" id="PS50104"/>
    </source>
</evidence>
<dbReference type="EMBL" id="CACVKT020002234">
    <property type="protein sequence ID" value="CAC5376996.1"/>
    <property type="molecule type" value="Genomic_DNA"/>
</dbReference>
<comment type="similarity">
    <text evidence="2">Belongs to the Toll-like receptor family.</text>
</comment>
<dbReference type="PROSITE" id="PS50104">
    <property type="entry name" value="TIR"/>
    <property type="match status" value="1"/>
</dbReference>
<dbReference type="Gene3D" id="3.80.10.10">
    <property type="entry name" value="Ribonuclease Inhibitor"/>
    <property type="match status" value="2"/>
</dbReference>
<keyword evidence="4" id="KW-0732">Signal</keyword>
<dbReference type="InterPro" id="IPR001611">
    <property type="entry name" value="Leu-rich_rpt"/>
</dbReference>
<evidence type="ECO:0000256" key="4">
    <source>
        <dbReference type="ARBA" id="ARBA00022729"/>
    </source>
</evidence>
<evidence type="ECO:0000313" key="9">
    <source>
        <dbReference type="EMBL" id="CAC5376996.1"/>
    </source>
</evidence>
<dbReference type="GO" id="GO:0038023">
    <property type="term" value="F:signaling receptor activity"/>
    <property type="evidence" value="ECO:0007669"/>
    <property type="project" value="TreeGrafter"/>
</dbReference>
<evidence type="ECO:0000256" key="7">
    <source>
        <dbReference type="SAM" id="Phobius"/>
    </source>
</evidence>
<keyword evidence="5 7" id="KW-1133">Transmembrane helix</keyword>
<evidence type="ECO:0000256" key="1">
    <source>
        <dbReference type="ARBA" id="ARBA00004167"/>
    </source>
</evidence>
<protein>
    <recommendedName>
        <fullName evidence="8">TIR domain-containing protein</fullName>
    </recommendedName>
</protein>
<sequence>MTSINTLIMTDLFYNISTFPTIIFQGLNNTNIREISMKGNRLRKAIGNVVADSLPSTLETLDLSNNEIKEIKFGMSRLLYLNMRNNSLGEYLVNHSYTTSSYMQLKGIELSHNSIYELKYALFNGQKNLQRINLSKHFLKEFSLDLSHQSKLRELDLSNNFIKRLSEKYINEILKKSDLKINLLNNTFEWSCLTYTTLTWMSENIHHFLPSENYKCQYDDGTIIILNNIKERVDRLEKVCASHTILIICNLVGLVTVCVITAIGLVYRYRWKLCYIYYMTRSKYSRNKPPKSDVTYSYDAFISYSDHEKDFIPHLEKEENFKLCLHQRDFVPGEEIAAIITNAVHESKKIICIKTRSFLDSYYCIFEFNMARMESIYSRGEQNILFLVFYDQILLRELPLVMLEIIK</sequence>
<dbReference type="InterPro" id="IPR035897">
    <property type="entry name" value="Toll_tir_struct_dom_sf"/>
</dbReference>
<dbReference type="Gene3D" id="3.40.50.10140">
    <property type="entry name" value="Toll/interleukin-1 receptor homology (TIR) domain"/>
    <property type="match status" value="1"/>
</dbReference>
<accession>A0A6J8B1Q0</accession>
<dbReference type="GO" id="GO:0007165">
    <property type="term" value="P:signal transduction"/>
    <property type="evidence" value="ECO:0007669"/>
    <property type="project" value="InterPro"/>
</dbReference>
<dbReference type="OrthoDB" id="1526598at2759"/>
<gene>
    <name evidence="9" type="ORF">MCOR_13451</name>
</gene>
<dbReference type="InterPro" id="IPR032675">
    <property type="entry name" value="LRR_dom_sf"/>
</dbReference>
<reference evidence="9 10" key="1">
    <citation type="submission" date="2020-06" db="EMBL/GenBank/DDBJ databases">
        <authorList>
            <person name="Li R."/>
            <person name="Bekaert M."/>
        </authorList>
    </citation>
    <scope>NUCLEOTIDE SEQUENCE [LARGE SCALE GENOMIC DNA]</scope>
    <source>
        <strain evidence="10">wild</strain>
    </source>
</reference>
<dbReference type="Pfam" id="PF00560">
    <property type="entry name" value="LRR_1"/>
    <property type="match status" value="2"/>
</dbReference>
<keyword evidence="10" id="KW-1185">Reference proteome</keyword>
<proteinExistence type="inferred from homology"/>
<dbReference type="GO" id="GO:0005886">
    <property type="term" value="C:plasma membrane"/>
    <property type="evidence" value="ECO:0007669"/>
    <property type="project" value="TreeGrafter"/>
</dbReference>
<dbReference type="Proteomes" id="UP000507470">
    <property type="component" value="Unassembled WGS sequence"/>
</dbReference>
<dbReference type="AlphaFoldDB" id="A0A6J8B1Q0"/>
<dbReference type="Pfam" id="PF01582">
    <property type="entry name" value="TIR"/>
    <property type="match status" value="1"/>
</dbReference>
<organism evidence="9 10">
    <name type="scientific">Mytilus coruscus</name>
    <name type="common">Sea mussel</name>
    <dbReference type="NCBI Taxonomy" id="42192"/>
    <lineage>
        <taxon>Eukaryota</taxon>
        <taxon>Metazoa</taxon>
        <taxon>Spiralia</taxon>
        <taxon>Lophotrochozoa</taxon>
        <taxon>Mollusca</taxon>
        <taxon>Bivalvia</taxon>
        <taxon>Autobranchia</taxon>
        <taxon>Pteriomorphia</taxon>
        <taxon>Mytilida</taxon>
        <taxon>Mytiloidea</taxon>
        <taxon>Mytilidae</taxon>
        <taxon>Mytilinae</taxon>
        <taxon>Mytilus</taxon>
    </lineage>
</organism>
<evidence type="ECO:0000256" key="2">
    <source>
        <dbReference type="ARBA" id="ARBA00009634"/>
    </source>
</evidence>
<evidence type="ECO:0000256" key="6">
    <source>
        <dbReference type="ARBA" id="ARBA00023136"/>
    </source>
</evidence>
<keyword evidence="3 7" id="KW-0812">Transmembrane</keyword>
<dbReference type="PANTHER" id="PTHR24365:SF541">
    <property type="entry name" value="PROTEIN TOLL-RELATED"/>
    <property type="match status" value="1"/>
</dbReference>
<dbReference type="SUPFAM" id="SSF52058">
    <property type="entry name" value="L domain-like"/>
    <property type="match status" value="1"/>
</dbReference>
<keyword evidence="6 7" id="KW-0472">Membrane</keyword>
<evidence type="ECO:0000256" key="5">
    <source>
        <dbReference type="ARBA" id="ARBA00022989"/>
    </source>
</evidence>
<dbReference type="PROSITE" id="PS51450">
    <property type="entry name" value="LRR"/>
    <property type="match status" value="2"/>
</dbReference>
<evidence type="ECO:0000313" key="10">
    <source>
        <dbReference type="Proteomes" id="UP000507470"/>
    </source>
</evidence>
<dbReference type="PANTHER" id="PTHR24365">
    <property type="entry name" value="TOLL-LIKE RECEPTOR"/>
    <property type="match status" value="1"/>
</dbReference>
<dbReference type="SMART" id="SM00255">
    <property type="entry name" value="TIR"/>
    <property type="match status" value="1"/>
</dbReference>